<accession>A0A8T0H896</accession>
<sequence length="104" mass="11368">MNHDTPSPAFHVLALGLGHAEVQKSECSNPEALSVQPTPNGPSRSLPQVRPLHRAHLPAFVPELSLLSDSADQTPNSNYLTQTSCLRSQPYVPSCRNDEKINQE</sequence>
<name>A0A8T0H896_CERPU</name>
<proteinExistence type="predicted"/>
<evidence type="ECO:0000313" key="3">
    <source>
        <dbReference type="Proteomes" id="UP000822688"/>
    </source>
</evidence>
<reference evidence="2" key="1">
    <citation type="submission" date="2020-06" db="EMBL/GenBank/DDBJ databases">
        <title>WGS assembly of Ceratodon purpureus strain R40.</title>
        <authorList>
            <person name="Carey S.B."/>
            <person name="Jenkins J."/>
            <person name="Shu S."/>
            <person name="Lovell J.T."/>
            <person name="Sreedasyam A."/>
            <person name="Maumus F."/>
            <person name="Tiley G.P."/>
            <person name="Fernandez-Pozo N."/>
            <person name="Barry K."/>
            <person name="Chen C."/>
            <person name="Wang M."/>
            <person name="Lipzen A."/>
            <person name="Daum C."/>
            <person name="Saski C.A."/>
            <person name="Payton A.C."/>
            <person name="Mcbreen J.C."/>
            <person name="Conrad R.E."/>
            <person name="Kollar L.M."/>
            <person name="Olsson S."/>
            <person name="Huttunen S."/>
            <person name="Landis J.B."/>
            <person name="Wickett N.J."/>
            <person name="Johnson M.G."/>
            <person name="Rensing S.A."/>
            <person name="Grimwood J."/>
            <person name="Schmutz J."/>
            <person name="Mcdaniel S.F."/>
        </authorList>
    </citation>
    <scope>NUCLEOTIDE SEQUENCE</scope>
    <source>
        <strain evidence="2">R40</strain>
    </source>
</reference>
<dbReference type="Proteomes" id="UP000822688">
    <property type="component" value="Chromosome 7"/>
</dbReference>
<evidence type="ECO:0000313" key="2">
    <source>
        <dbReference type="EMBL" id="KAG0567025.1"/>
    </source>
</evidence>
<gene>
    <name evidence="2" type="ORF">KC19_7G104900</name>
</gene>
<keyword evidence="3" id="KW-1185">Reference proteome</keyword>
<feature type="compositionally biased region" description="Polar residues" evidence="1">
    <location>
        <begin position="35"/>
        <end position="46"/>
    </location>
</feature>
<protein>
    <submittedName>
        <fullName evidence="2">Uncharacterized protein</fullName>
    </submittedName>
</protein>
<evidence type="ECO:0000256" key="1">
    <source>
        <dbReference type="SAM" id="MobiDB-lite"/>
    </source>
</evidence>
<dbReference type="AlphaFoldDB" id="A0A8T0H896"/>
<feature type="region of interest" description="Disordered" evidence="1">
    <location>
        <begin position="25"/>
        <end position="48"/>
    </location>
</feature>
<organism evidence="2 3">
    <name type="scientific">Ceratodon purpureus</name>
    <name type="common">Fire moss</name>
    <name type="synonym">Dicranum purpureum</name>
    <dbReference type="NCBI Taxonomy" id="3225"/>
    <lineage>
        <taxon>Eukaryota</taxon>
        <taxon>Viridiplantae</taxon>
        <taxon>Streptophyta</taxon>
        <taxon>Embryophyta</taxon>
        <taxon>Bryophyta</taxon>
        <taxon>Bryophytina</taxon>
        <taxon>Bryopsida</taxon>
        <taxon>Dicranidae</taxon>
        <taxon>Pseudoditrichales</taxon>
        <taxon>Ditrichaceae</taxon>
        <taxon>Ceratodon</taxon>
    </lineage>
</organism>
<comment type="caution">
    <text evidence="2">The sequence shown here is derived from an EMBL/GenBank/DDBJ whole genome shotgun (WGS) entry which is preliminary data.</text>
</comment>
<dbReference type="EMBL" id="CM026428">
    <property type="protein sequence ID" value="KAG0567025.1"/>
    <property type="molecule type" value="Genomic_DNA"/>
</dbReference>